<dbReference type="STRING" id="7574.A0A1S3IZ22"/>
<evidence type="ECO:0000256" key="2">
    <source>
        <dbReference type="ARBA" id="ARBA00004286"/>
    </source>
</evidence>
<dbReference type="SUPFAM" id="SSF57903">
    <property type="entry name" value="FYVE/PHD zinc finger"/>
    <property type="match status" value="1"/>
</dbReference>
<sequence length="474" mass="53247">MACTATLNRSVQKTTSWLAFPTEQATETQSATFVKKLLAVAISNVAYLRAIFPEHAFGDKCLEDLNLKILREDTACPGASQVIKWMRGCFDAFDKKYLKTLIIGIYVDPENPDTIIESYTFKFDYTNNGGMDIYRNGDKLASAYSPSETKKATIKLLRTIVILTQTLNSLPDDVMMTMKLLYYDDVTPADYEPPGFQPVDTDYFMFDEEPINIKVGDVHTPFHALKLRIKTDGKQFEEQETVGADSQNIEDEAMMTEKSIYEKELYQADQKTIQNHTEASSSTLNTSSKLIKQPMQCEDVPVETPARPGTEDRAISTTGSARSNIDAQEENGVRCPCGCNEDDGLMILCASCRYWQHAVCFGIIDENEAPQNHICNFCANEEDPERQPTDPRLVGLDEIAVQATSLWRRALLTCSELSRIVLPNFARSLGVEMTVAQGLVNRLEREKFLKAPSKGKRLGKIVEKEKIKNEGFKK</sequence>
<dbReference type="GO" id="GO:0005634">
    <property type="term" value="C:nucleus"/>
    <property type="evidence" value="ECO:0007669"/>
    <property type="project" value="UniProtKB-SubCell"/>
</dbReference>
<reference evidence="12" key="1">
    <citation type="submission" date="2025-08" db="UniProtKB">
        <authorList>
            <consortium name="RefSeq"/>
        </authorList>
    </citation>
    <scope>IDENTIFICATION</scope>
    <source>
        <tissue evidence="12">Gonads</tissue>
    </source>
</reference>
<dbReference type="InterPro" id="IPR003511">
    <property type="entry name" value="HORMA_dom"/>
</dbReference>
<keyword evidence="4" id="KW-0479">Metal-binding</keyword>
<organism evidence="11 12">
    <name type="scientific">Lingula anatina</name>
    <name type="common">Brachiopod</name>
    <name type="synonym">Lingula unguis</name>
    <dbReference type="NCBI Taxonomy" id="7574"/>
    <lineage>
        <taxon>Eukaryota</taxon>
        <taxon>Metazoa</taxon>
        <taxon>Spiralia</taxon>
        <taxon>Lophotrochozoa</taxon>
        <taxon>Brachiopoda</taxon>
        <taxon>Linguliformea</taxon>
        <taxon>Lingulata</taxon>
        <taxon>Lingulida</taxon>
        <taxon>Linguloidea</taxon>
        <taxon>Lingulidae</taxon>
        <taxon>Lingula</taxon>
    </lineage>
</organism>
<dbReference type="Proteomes" id="UP000085678">
    <property type="component" value="Unplaced"/>
</dbReference>
<feature type="domain" description="HORMA" evidence="10">
    <location>
        <begin position="28"/>
        <end position="229"/>
    </location>
</feature>
<evidence type="ECO:0000256" key="1">
    <source>
        <dbReference type="ARBA" id="ARBA00004123"/>
    </source>
</evidence>
<dbReference type="GO" id="GO:0051321">
    <property type="term" value="P:meiotic cell cycle"/>
    <property type="evidence" value="ECO:0007669"/>
    <property type="project" value="UniProtKB-KW"/>
</dbReference>
<dbReference type="Gene3D" id="3.30.40.10">
    <property type="entry name" value="Zinc/RING finger domain, C3HC4 (zinc finger)"/>
    <property type="match status" value="1"/>
</dbReference>
<dbReference type="InParanoid" id="A0A1S3IZ22"/>
<proteinExistence type="predicted"/>
<evidence type="ECO:0000256" key="9">
    <source>
        <dbReference type="SAM" id="MobiDB-lite"/>
    </source>
</evidence>
<evidence type="ECO:0000256" key="6">
    <source>
        <dbReference type="ARBA" id="ARBA00022833"/>
    </source>
</evidence>
<dbReference type="GeneID" id="106168814"/>
<keyword evidence="7" id="KW-0539">Nucleus</keyword>
<dbReference type="Gene3D" id="3.30.900.10">
    <property type="entry name" value="HORMA domain"/>
    <property type="match status" value="1"/>
</dbReference>
<name>A0A1S3IZ22_LINAN</name>
<dbReference type="KEGG" id="lak:106168814"/>
<evidence type="ECO:0000256" key="8">
    <source>
        <dbReference type="ARBA" id="ARBA00023254"/>
    </source>
</evidence>
<dbReference type="PANTHER" id="PTHR48225">
    <property type="entry name" value="HORMA DOMAIN-CONTAINING PROTEIN 1"/>
    <property type="match status" value="1"/>
</dbReference>
<evidence type="ECO:0000256" key="5">
    <source>
        <dbReference type="ARBA" id="ARBA00022771"/>
    </source>
</evidence>
<keyword evidence="3" id="KW-0158">Chromosome</keyword>
<feature type="region of interest" description="Disordered" evidence="9">
    <location>
        <begin position="299"/>
        <end position="320"/>
    </location>
</feature>
<evidence type="ECO:0000313" key="12">
    <source>
        <dbReference type="RefSeq" id="XP_013403455.1"/>
    </source>
</evidence>
<dbReference type="Pfam" id="PF02301">
    <property type="entry name" value="HORMA"/>
    <property type="match status" value="1"/>
</dbReference>
<gene>
    <name evidence="12" type="primary">LOC106168814</name>
</gene>
<evidence type="ECO:0000256" key="3">
    <source>
        <dbReference type="ARBA" id="ARBA00022454"/>
    </source>
</evidence>
<dbReference type="PANTHER" id="PTHR48225:SF7">
    <property type="entry name" value="MEIOSIS-SPECIFIC PROTEIN HOP1"/>
    <property type="match status" value="1"/>
</dbReference>
<keyword evidence="11" id="KW-1185">Reference proteome</keyword>
<accession>A0A1S3IZ22</accession>
<dbReference type="InterPro" id="IPR051294">
    <property type="entry name" value="HORMA_MeioticProgression"/>
</dbReference>
<dbReference type="InterPro" id="IPR036570">
    <property type="entry name" value="HORMA_dom_sf"/>
</dbReference>
<dbReference type="InterPro" id="IPR013083">
    <property type="entry name" value="Znf_RING/FYVE/PHD"/>
</dbReference>
<dbReference type="InterPro" id="IPR001965">
    <property type="entry name" value="Znf_PHD"/>
</dbReference>
<keyword evidence="8" id="KW-0469">Meiosis</keyword>
<dbReference type="InterPro" id="IPR011011">
    <property type="entry name" value="Znf_FYVE_PHD"/>
</dbReference>
<evidence type="ECO:0000313" key="11">
    <source>
        <dbReference type="Proteomes" id="UP000085678"/>
    </source>
</evidence>
<comment type="subcellular location">
    <subcellularLocation>
        <location evidence="2">Chromosome</location>
    </subcellularLocation>
    <subcellularLocation>
        <location evidence="1">Nucleus</location>
    </subcellularLocation>
</comment>
<keyword evidence="5" id="KW-0863">Zinc-finger</keyword>
<dbReference type="SMART" id="SM00249">
    <property type="entry name" value="PHD"/>
    <property type="match status" value="1"/>
</dbReference>
<dbReference type="AlphaFoldDB" id="A0A1S3IZ22"/>
<protein>
    <submittedName>
        <fullName evidence="12">LOW QUALITY PROTEIN: HORMA domain-containing protein 2-like</fullName>
    </submittedName>
</protein>
<dbReference type="GO" id="GO:0008270">
    <property type="term" value="F:zinc ion binding"/>
    <property type="evidence" value="ECO:0007669"/>
    <property type="project" value="UniProtKB-KW"/>
</dbReference>
<dbReference type="OrthoDB" id="1928087at2759"/>
<keyword evidence="6" id="KW-0862">Zinc</keyword>
<dbReference type="SUPFAM" id="SSF56019">
    <property type="entry name" value="The spindle assembly checkpoint protein mad2"/>
    <property type="match status" value="1"/>
</dbReference>
<evidence type="ECO:0000256" key="7">
    <source>
        <dbReference type="ARBA" id="ARBA00023242"/>
    </source>
</evidence>
<dbReference type="Pfam" id="PF20826">
    <property type="entry name" value="PHD_5"/>
    <property type="match status" value="1"/>
</dbReference>
<feature type="non-terminal residue" evidence="12">
    <location>
        <position position="474"/>
    </location>
</feature>
<dbReference type="RefSeq" id="XP_013403455.1">
    <property type="nucleotide sequence ID" value="XM_013548001.1"/>
</dbReference>
<dbReference type="PROSITE" id="PS50815">
    <property type="entry name" value="HORMA"/>
    <property type="match status" value="1"/>
</dbReference>
<evidence type="ECO:0000259" key="10">
    <source>
        <dbReference type="PROSITE" id="PS50815"/>
    </source>
</evidence>
<dbReference type="GO" id="GO:0005694">
    <property type="term" value="C:chromosome"/>
    <property type="evidence" value="ECO:0007669"/>
    <property type="project" value="UniProtKB-SubCell"/>
</dbReference>
<evidence type="ECO:0000256" key="4">
    <source>
        <dbReference type="ARBA" id="ARBA00022723"/>
    </source>
</evidence>